<evidence type="ECO:0000256" key="1">
    <source>
        <dbReference type="ARBA" id="ARBA00023172"/>
    </source>
</evidence>
<dbReference type="InterPro" id="IPR013762">
    <property type="entry name" value="Integrase-like_cat_sf"/>
</dbReference>
<dbReference type="Proteomes" id="UP001597502">
    <property type="component" value="Unassembled WGS sequence"/>
</dbReference>
<protein>
    <recommendedName>
        <fullName evidence="4">Tyr recombinase domain-containing protein</fullName>
    </recommendedName>
</protein>
<dbReference type="SUPFAM" id="SSF56349">
    <property type="entry name" value="DNA breaking-rejoining enzymes"/>
    <property type="match status" value="1"/>
</dbReference>
<keyword evidence="3" id="KW-1185">Reference proteome</keyword>
<name>A0ABW5VA23_9BACI</name>
<keyword evidence="1" id="KW-0233">DNA recombination</keyword>
<dbReference type="InterPro" id="IPR011010">
    <property type="entry name" value="DNA_brk_join_enz"/>
</dbReference>
<evidence type="ECO:0008006" key="4">
    <source>
        <dbReference type="Google" id="ProtNLM"/>
    </source>
</evidence>
<evidence type="ECO:0000313" key="2">
    <source>
        <dbReference type="EMBL" id="MFD2761512.1"/>
    </source>
</evidence>
<comment type="caution">
    <text evidence="2">The sequence shown here is derived from an EMBL/GenBank/DDBJ whole genome shotgun (WGS) entry which is preliminary data.</text>
</comment>
<reference evidence="3" key="1">
    <citation type="journal article" date="2019" name="Int. J. Syst. Evol. Microbiol.">
        <title>The Global Catalogue of Microorganisms (GCM) 10K type strain sequencing project: providing services to taxonomists for standard genome sequencing and annotation.</title>
        <authorList>
            <consortium name="The Broad Institute Genomics Platform"/>
            <consortium name="The Broad Institute Genome Sequencing Center for Infectious Disease"/>
            <person name="Wu L."/>
            <person name="Ma J."/>
        </authorList>
    </citation>
    <scope>NUCLEOTIDE SEQUENCE [LARGE SCALE GENOMIC DNA]</scope>
    <source>
        <strain evidence="3">TISTR 1535</strain>
    </source>
</reference>
<gene>
    <name evidence="2" type="ORF">ACFSUO_11095</name>
</gene>
<dbReference type="Gene3D" id="1.10.443.10">
    <property type="entry name" value="Intergrase catalytic core"/>
    <property type="match status" value="1"/>
</dbReference>
<dbReference type="EMBL" id="JBHUNA010000023">
    <property type="protein sequence ID" value="MFD2761512.1"/>
    <property type="molecule type" value="Genomic_DNA"/>
</dbReference>
<organism evidence="2 3">
    <name type="scientific">Lentibacillus juripiscarius</name>
    <dbReference type="NCBI Taxonomy" id="257446"/>
    <lineage>
        <taxon>Bacteria</taxon>
        <taxon>Bacillati</taxon>
        <taxon>Bacillota</taxon>
        <taxon>Bacilli</taxon>
        <taxon>Bacillales</taxon>
        <taxon>Bacillaceae</taxon>
        <taxon>Lentibacillus</taxon>
    </lineage>
</organism>
<sequence length="120" mass="13885">MWSNPISCQNTAYSMLPSRIIQRSDYQFILYVTHTVLLLESGANMKYIQERLGHGSYQITADAYTHVSKRMDQKNTAQFEAYTLANPKTNGFMLDNWLFQLFPLILEIALLPPYYCGIVH</sequence>
<accession>A0ABW5VA23</accession>
<dbReference type="RefSeq" id="WP_382394086.1">
    <property type="nucleotide sequence ID" value="NZ_JBHUNA010000023.1"/>
</dbReference>
<evidence type="ECO:0000313" key="3">
    <source>
        <dbReference type="Proteomes" id="UP001597502"/>
    </source>
</evidence>
<proteinExistence type="predicted"/>